<name>A0A5S9II30_UABAM</name>
<dbReference type="InterPro" id="IPR004119">
    <property type="entry name" value="EcKL"/>
</dbReference>
<dbReference type="GO" id="GO:0016740">
    <property type="term" value="F:transferase activity"/>
    <property type="evidence" value="ECO:0007669"/>
    <property type="project" value="UniProtKB-KW"/>
</dbReference>
<dbReference type="RefSeq" id="WP_151966320.1">
    <property type="nucleotide sequence ID" value="NZ_AP019860.1"/>
</dbReference>
<dbReference type="PANTHER" id="PTHR11012:SF30">
    <property type="entry name" value="PROTEIN KINASE-LIKE DOMAIN-CONTAINING"/>
    <property type="match status" value="1"/>
</dbReference>
<dbReference type="SMART" id="SM00587">
    <property type="entry name" value="CHK"/>
    <property type="match status" value="1"/>
</dbReference>
<dbReference type="Proteomes" id="UP000326354">
    <property type="component" value="Chromosome"/>
</dbReference>
<reference evidence="2 3" key="1">
    <citation type="submission" date="2019-08" db="EMBL/GenBank/DDBJ databases">
        <title>Complete genome sequence of Candidatus Uab amorphum.</title>
        <authorList>
            <person name="Shiratori T."/>
            <person name="Suzuki S."/>
            <person name="Kakizawa Y."/>
            <person name="Ishida K."/>
        </authorList>
    </citation>
    <scope>NUCLEOTIDE SEQUENCE [LARGE SCALE GENOMIC DNA]</scope>
    <source>
        <strain evidence="2 3">SRT547</strain>
    </source>
</reference>
<dbReference type="EMBL" id="AP019860">
    <property type="protein sequence ID" value="BBM82064.1"/>
    <property type="molecule type" value="Genomic_DNA"/>
</dbReference>
<evidence type="ECO:0000313" key="2">
    <source>
        <dbReference type="EMBL" id="BBM82064.1"/>
    </source>
</evidence>
<feature type="domain" description="CHK kinase-like" evidence="1">
    <location>
        <begin position="112"/>
        <end position="269"/>
    </location>
</feature>
<proteinExistence type="predicted"/>
<keyword evidence="2" id="KW-0808">Transferase</keyword>
<organism evidence="2 3">
    <name type="scientific">Uabimicrobium amorphum</name>
    <dbReference type="NCBI Taxonomy" id="2596890"/>
    <lineage>
        <taxon>Bacteria</taxon>
        <taxon>Pseudomonadati</taxon>
        <taxon>Planctomycetota</taxon>
        <taxon>Candidatus Uabimicrobiia</taxon>
        <taxon>Candidatus Uabimicrobiales</taxon>
        <taxon>Candidatus Uabimicrobiaceae</taxon>
        <taxon>Candidatus Uabimicrobium</taxon>
    </lineage>
</organism>
<accession>A0A5S9II30</accession>
<protein>
    <submittedName>
        <fullName evidence="2">Phosphotransferase</fullName>
    </submittedName>
</protein>
<dbReference type="InterPro" id="IPR011009">
    <property type="entry name" value="Kinase-like_dom_sf"/>
</dbReference>
<dbReference type="AlphaFoldDB" id="A0A5S9II30"/>
<dbReference type="InterPro" id="IPR015897">
    <property type="entry name" value="CHK_kinase-like"/>
</dbReference>
<evidence type="ECO:0000259" key="1">
    <source>
        <dbReference type="SMART" id="SM00587"/>
    </source>
</evidence>
<gene>
    <name evidence="2" type="ORF">UABAM_00407</name>
</gene>
<evidence type="ECO:0000313" key="3">
    <source>
        <dbReference type="Proteomes" id="UP000326354"/>
    </source>
</evidence>
<dbReference type="Pfam" id="PF02958">
    <property type="entry name" value="EcKL"/>
    <property type="match status" value="2"/>
</dbReference>
<dbReference type="SUPFAM" id="SSF56112">
    <property type="entry name" value="Protein kinase-like (PK-like)"/>
    <property type="match status" value="1"/>
</dbReference>
<sequence length="323" mass="37294">MDNTLQKKVCEATGASELFDEEKIQDLWSGYGIIARYALRGATIDSVVVKHICLPENISHPRGWNTNISHQRKIKSYAVETAWYKNWSHLCDENAYVPKCFAVDVHDNETLIVLEDLACTGFPRVKTNVTLEEIKVCVRWLAHFHVTFMGQSPQQLWETGTYWHLDTRPDELQALQDVSLKNAAHKIDKKLRESPFQTFVHGDAKLANFCFSRDGKKVAAVDFQYVGAGCGMKDLAYFIGSCLHEEECEKFERELLDHYFYCIRQAATQKNATINCDYLEENWRALFPVAWADFHRFLKGWSPGHWKINSYSEKITRQVVESL</sequence>
<dbReference type="PANTHER" id="PTHR11012">
    <property type="entry name" value="PROTEIN KINASE-LIKE DOMAIN-CONTAINING"/>
    <property type="match status" value="1"/>
</dbReference>
<keyword evidence="3" id="KW-1185">Reference proteome</keyword>
<dbReference type="Gene3D" id="3.90.1200.10">
    <property type="match status" value="1"/>
</dbReference>
<dbReference type="OrthoDB" id="9769860at2"/>
<dbReference type="KEGG" id="uam:UABAM_00407"/>